<dbReference type="STRING" id="517418.Ctha_2069"/>
<dbReference type="KEGG" id="cts:Ctha_2069"/>
<dbReference type="HOGENOM" id="CLU_078992_1_0_10"/>
<feature type="domain" description="TOD1/MUCI70 glycosyltransferase-like" evidence="1">
    <location>
        <begin position="5"/>
        <end position="200"/>
    </location>
</feature>
<organism evidence="2 3">
    <name type="scientific">Chloroherpeton thalassium (strain ATCC 35110 / GB-78)</name>
    <dbReference type="NCBI Taxonomy" id="517418"/>
    <lineage>
        <taxon>Bacteria</taxon>
        <taxon>Pseudomonadati</taxon>
        <taxon>Chlorobiota</taxon>
        <taxon>Chlorobiia</taxon>
        <taxon>Chlorobiales</taxon>
        <taxon>Chloroherpetonaceae</taxon>
        <taxon>Chloroherpeton</taxon>
    </lineage>
</organism>
<dbReference type="PANTHER" id="PTHR12956">
    <property type="entry name" value="ALKALINE CERAMIDASE-RELATED"/>
    <property type="match status" value="1"/>
</dbReference>
<gene>
    <name evidence="2" type="ordered locus">Ctha_2069</name>
</gene>
<dbReference type="EMBL" id="CP001100">
    <property type="protein sequence ID" value="ACF14521.1"/>
    <property type="molecule type" value="Genomic_DNA"/>
</dbReference>
<dbReference type="OrthoDB" id="396512at2"/>
<protein>
    <submittedName>
        <fullName evidence="2">Glycosyltransferase</fullName>
    </submittedName>
</protein>
<keyword evidence="2" id="KW-0808">Transferase</keyword>
<accession>B3QV20</accession>
<evidence type="ECO:0000313" key="3">
    <source>
        <dbReference type="Proteomes" id="UP000001208"/>
    </source>
</evidence>
<proteinExistence type="predicted"/>
<name>B3QV20_CHLT3</name>
<keyword evidence="3" id="KW-1185">Reference proteome</keyword>
<dbReference type="RefSeq" id="WP_012500604.1">
    <property type="nucleotide sequence ID" value="NC_011026.1"/>
</dbReference>
<evidence type="ECO:0000259" key="1">
    <source>
        <dbReference type="Pfam" id="PF04765"/>
    </source>
</evidence>
<dbReference type="eggNOG" id="COG1216">
    <property type="taxonomic scope" value="Bacteria"/>
</dbReference>
<dbReference type="Pfam" id="PF04765">
    <property type="entry name" value="TOD1_MUCI70"/>
    <property type="match status" value="1"/>
</dbReference>
<reference evidence="2 3" key="1">
    <citation type="submission" date="2008-06" db="EMBL/GenBank/DDBJ databases">
        <title>Complete sequence of Chloroherpeton thalassium ATCC 35110.</title>
        <authorList>
            <consortium name="US DOE Joint Genome Institute"/>
            <person name="Lucas S."/>
            <person name="Copeland A."/>
            <person name="Lapidus A."/>
            <person name="Glavina del Rio T."/>
            <person name="Dalin E."/>
            <person name="Tice H."/>
            <person name="Bruce D."/>
            <person name="Goodwin L."/>
            <person name="Pitluck S."/>
            <person name="Schmutz J."/>
            <person name="Larimer F."/>
            <person name="Land M."/>
            <person name="Hauser L."/>
            <person name="Kyrpides N."/>
            <person name="Mikhailova N."/>
            <person name="Liu Z."/>
            <person name="Li T."/>
            <person name="Zhao F."/>
            <person name="Overmann J."/>
            <person name="Bryant D.A."/>
            <person name="Richardson P."/>
        </authorList>
    </citation>
    <scope>NUCLEOTIDE SEQUENCE [LARGE SCALE GENOMIC DNA]</scope>
    <source>
        <strain evidence="3">ATCC 35110 / GB-78</strain>
    </source>
</reference>
<sequence length="256" mass="31276">MEYVYNADTLVVYTALFGDYDDLVEPQKKFQKCDFICFTDQKNLKSSIWKFIFVENSELSPSMMNRKYKILPHLFLKEYKYSLYIDANIGIIENPYDLLKKYMDEYDFVAPKHFERVCLYEEAKECVILGRVSYSETLNQMKEYRIKKFPKNFGLSENNILLRKHNYRNVINLMTDWWAELNKWTKRDQLSLGYVLWKNGSVFRFMNESARKGMYFKYFFHRFTKKEVFLFKVKYRTLISLRRLYYAYKFEKDLSK</sequence>
<dbReference type="Proteomes" id="UP000001208">
    <property type="component" value="Chromosome"/>
</dbReference>
<dbReference type="InterPro" id="IPR006852">
    <property type="entry name" value="TOD1_MUCI70"/>
</dbReference>
<dbReference type="InterPro" id="IPR048354">
    <property type="entry name" value="TOD1_MUCI70_glycTrfase_dom"/>
</dbReference>
<dbReference type="AlphaFoldDB" id="B3QV20"/>
<dbReference type="GO" id="GO:0016740">
    <property type="term" value="F:transferase activity"/>
    <property type="evidence" value="ECO:0007669"/>
    <property type="project" value="UniProtKB-KW"/>
</dbReference>
<evidence type="ECO:0000313" key="2">
    <source>
        <dbReference type="EMBL" id="ACF14521.1"/>
    </source>
</evidence>